<dbReference type="PANTHER" id="PTHR31313:SF81">
    <property type="entry name" value="TY1 ENHANCER ACTIVATOR"/>
    <property type="match status" value="1"/>
</dbReference>
<name>A0AAN6P781_9PEZI</name>
<feature type="compositionally biased region" description="Low complexity" evidence="8">
    <location>
        <begin position="20"/>
        <end position="32"/>
    </location>
</feature>
<accession>A0AAN6P781</accession>
<dbReference type="SMART" id="SM00066">
    <property type="entry name" value="GAL4"/>
    <property type="match status" value="1"/>
</dbReference>
<feature type="region of interest" description="Disordered" evidence="8">
    <location>
        <begin position="854"/>
        <end position="889"/>
    </location>
</feature>
<feature type="domain" description="Zn(2)-C6 fungal-type" evidence="9">
    <location>
        <begin position="44"/>
        <end position="76"/>
    </location>
</feature>
<dbReference type="PROSITE" id="PS00463">
    <property type="entry name" value="ZN2_CY6_FUNGAL_1"/>
    <property type="match status" value="1"/>
</dbReference>
<feature type="region of interest" description="Disordered" evidence="8">
    <location>
        <begin position="1"/>
        <end position="38"/>
    </location>
</feature>
<dbReference type="EMBL" id="MU854564">
    <property type="protein sequence ID" value="KAK4032920.1"/>
    <property type="molecule type" value="Genomic_DNA"/>
</dbReference>
<dbReference type="CDD" id="cd12148">
    <property type="entry name" value="fungal_TF_MHR"/>
    <property type="match status" value="1"/>
</dbReference>
<comment type="subcellular location">
    <subcellularLocation>
        <location evidence="1">Nucleus</location>
    </subcellularLocation>
</comment>
<dbReference type="GO" id="GO:0003677">
    <property type="term" value="F:DNA binding"/>
    <property type="evidence" value="ECO:0007669"/>
    <property type="project" value="UniProtKB-KW"/>
</dbReference>
<feature type="region of interest" description="Disordered" evidence="8">
    <location>
        <begin position="901"/>
        <end position="949"/>
    </location>
</feature>
<dbReference type="Pfam" id="PF04082">
    <property type="entry name" value="Fungal_trans"/>
    <property type="match status" value="1"/>
</dbReference>
<dbReference type="CDD" id="cd00067">
    <property type="entry name" value="GAL4"/>
    <property type="match status" value="1"/>
</dbReference>
<feature type="region of interest" description="Disordered" evidence="8">
    <location>
        <begin position="779"/>
        <end position="807"/>
    </location>
</feature>
<evidence type="ECO:0000256" key="1">
    <source>
        <dbReference type="ARBA" id="ARBA00004123"/>
    </source>
</evidence>
<feature type="region of interest" description="Disordered" evidence="8">
    <location>
        <begin position="1345"/>
        <end position="1370"/>
    </location>
</feature>
<evidence type="ECO:0000256" key="8">
    <source>
        <dbReference type="SAM" id="MobiDB-lite"/>
    </source>
</evidence>
<protein>
    <submittedName>
        <fullName evidence="10">Fungal-specific transcription factor domain-containing protein</fullName>
    </submittedName>
</protein>
<dbReference type="Gene3D" id="4.10.240.10">
    <property type="entry name" value="Zn(2)-C6 fungal-type DNA-binding domain"/>
    <property type="match status" value="1"/>
</dbReference>
<evidence type="ECO:0000313" key="10">
    <source>
        <dbReference type="EMBL" id="KAK4032920.1"/>
    </source>
</evidence>
<keyword evidence="6" id="KW-0804">Transcription</keyword>
<feature type="region of interest" description="Disordered" evidence="8">
    <location>
        <begin position="1021"/>
        <end position="1053"/>
    </location>
</feature>
<keyword evidence="11" id="KW-1185">Reference proteome</keyword>
<evidence type="ECO:0000259" key="9">
    <source>
        <dbReference type="PROSITE" id="PS50048"/>
    </source>
</evidence>
<dbReference type="Proteomes" id="UP001303115">
    <property type="component" value="Unassembled WGS sequence"/>
</dbReference>
<keyword evidence="4" id="KW-0805">Transcription regulation</keyword>
<dbReference type="GO" id="GO:0008270">
    <property type="term" value="F:zinc ion binding"/>
    <property type="evidence" value="ECO:0007669"/>
    <property type="project" value="InterPro"/>
</dbReference>
<evidence type="ECO:0000256" key="2">
    <source>
        <dbReference type="ARBA" id="ARBA00022723"/>
    </source>
</evidence>
<gene>
    <name evidence="10" type="ORF">C8A01DRAFT_50405</name>
</gene>
<evidence type="ECO:0000256" key="4">
    <source>
        <dbReference type="ARBA" id="ARBA00023015"/>
    </source>
</evidence>
<feature type="compositionally biased region" description="Low complexity" evidence="8">
    <location>
        <begin position="875"/>
        <end position="884"/>
    </location>
</feature>
<dbReference type="SMART" id="SM00906">
    <property type="entry name" value="Fungal_trans"/>
    <property type="match status" value="1"/>
</dbReference>
<keyword evidence="2" id="KW-0479">Metal-binding</keyword>
<feature type="compositionally biased region" description="Basic residues" evidence="8">
    <location>
        <begin position="1349"/>
        <end position="1359"/>
    </location>
</feature>
<evidence type="ECO:0000256" key="3">
    <source>
        <dbReference type="ARBA" id="ARBA00022833"/>
    </source>
</evidence>
<feature type="compositionally biased region" description="Low complexity" evidence="8">
    <location>
        <begin position="1021"/>
        <end position="1032"/>
    </location>
</feature>
<feature type="region of interest" description="Disordered" evidence="8">
    <location>
        <begin position="109"/>
        <end position="170"/>
    </location>
</feature>
<keyword evidence="3" id="KW-0862">Zinc</keyword>
<feature type="compositionally biased region" description="Basic and acidic residues" evidence="8">
    <location>
        <begin position="9"/>
        <end position="19"/>
    </location>
</feature>
<dbReference type="PROSITE" id="PS50048">
    <property type="entry name" value="ZN2_CY6_FUNGAL_2"/>
    <property type="match status" value="1"/>
</dbReference>
<feature type="region of interest" description="Disordered" evidence="8">
    <location>
        <begin position="735"/>
        <end position="761"/>
    </location>
</feature>
<reference evidence="11" key="1">
    <citation type="journal article" date="2023" name="Mol. Phylogenet. Evol.">
        <title>Genome-scale phylogeny and comparative genomics of the fungal order Sordariales.</title>
        <authorList>
            <person name="Hensen N."/>
            <person name="Bonometti L."/>
            <person name="Westerberg I."/>
            <person name="Brannstrom I.O."/>
            <person name="Guillou S."/>
            <person name="Cros-Aarteil S."/>
            <person name="Calhoun S."/>
            <person name="Haridas S."/>
            <person name="Kuo A."/>
            <person name="Mondo S."/>
            <person name="Pangilinan J."/>
            <person name="Riley R."/>
            <person name="LaButti K."/>
            <person name="Andreopoulos B."/>
            <person name="Lipzen A."/>
            <person name="Chen C."/>
            <person name="Yan M."/>
            <person name="Daum C."/>
            <person name="Ng V."/>
            <person name="Clum A."/>
            <person name="Steindorff A."/>
            <person name="Ohm R.A."/>
            <person name="Martin F."/>
            <person name="Silar P."/>
            <person name="Natvig D.O."/>
            <person name="Lalanne C."/>
            <person name="Gautier V."/>
            <person name="Ament-Velasquez S.L."/>
            <person name="Kruys A."/>
            <person name="Hutchinson M.I."/>
            <person name="Powell A.J."/>
            <person name="Barry K."/>
            <person name="Miller A.N."/>
            <person name="Grigoriev I.V."/>
            <person name="Debuchy R."/>
            <person name="Gladieux P."/>
            <person name="Hiltunen Thoren M."/>
            <person name="Johannesson H."/>
        </authorList>
    </citation>
    <scope>NUCLEOTIDE SEQUENCE [LARGE SCALE GENOMIC DNA]</scope>
    <source>
        <strain evidence="11">CBS 284.82</strain>
    </source>
</reference>
<sequence>MSGGKRRSRSEGESDRASSEHASSPAPSSRSSTKQQIRHRASIACASCRERRIRCVVSDGESECAQCRRTGATCIIKDDDERRRPISKAYMSSLSNRINLLEGMLKERGVAPPPAVHPPKTRQEAQSRQHQEQHQIQTSSERLERSDPKSAPPPLNQPPTPPGSGDEDMIMVEPEQPRTFPSGGHTNLSRLIDPLLLQDAEPKKETGTRHLLCTRGSYIFDQPAGRTRFFGPTANIHVYANPTSSFAPPEQSDHAFRAEQLILALKPATYDHLMGCFRDFYNSWQQVVDESAFEAGRTTQDSRFYSLFLHICMLAIGYRFADWDREDMKMITAGNRESTLHREAKAMLEAELERPGGIPSVQALLMLADLECGVGRDTAGWMYSGMANRLAFDIGLHVNMAAADISELERQTRRQVMAACVMFDRKWALLLGRPTAIKAQDVGVDVLPRVATKPLADSSMGTVANHATVNRQMFELLELAGKVADFQNSTYGAAHLFSTKAAEDRAYLHFIGLERLFHNWYRRLPENLTWKPVNIKSAHVGFFMLHQQFHVCMILLHRPWAKYGPMSLDGAVAARYPSPQSPGQDGTSLPSWMAPLPHHDNRASMSRSMCTQHAIRIARIFWHHRQRFDGRRVVLTAIQHAGTAALALMAALAHKSAELDHHSNLRYLQVLSTAIYDMSRLYQPAARMYQLLKTMLVEIRSEVVKSGGFDVSTFVGRYQGSNSSNLVFGSNHWATGTDNTRMPTDRRESIQEEDRASKRRRLSSLSSVDFSIAPSFLTNTHQSCPTPPASSQSHGSANPAVLNQTPSEPGTFDLDFFHASFVDFINSCGDGTETQDWAPADEERSTPILIPTVSGDLSAMSSHPPTTTTPPPATSAPDATPTAPLDDDTSVDKTIEDWLAEPTKPADTLPQPTTTENAPSQRPEFSEPKPLPSPTQLRTSLSHATADGTPICRDPYVLSLETELGLGFGLGPDTVSASTATTAGAATDGDAHSREGNDGNTINVNVHVDGMEWLVNATATTSTTTASPPNNAGTASPGPATASPRQGAGAGGVGMGEVATAVAAAPPMTPVTLDELVQSVEEAVGSARARARAARAAVRAAGGGAGGGAGCGGSAGGSAGVGAGGASSPAGGRNRELDFLMLLAVQQTRMQLPPFLSDAPMQGDPPCNWSDFLSPQLRRFPRVYNRVRPRKALGHGIEGCVARVKFDDADDSQFALKIFFDSVPDEDGWWPLEREARNVAVIEKVQAGLRQPSPKPVHVPVKRTTRLDCLRYRVALSDAHTRLRKCFGWTRVRGTDFVALNEVIEVDDYAEEKGEGSARYIDPGRQYFAIVYEYVPDAELKLSAESGPRKKRNGSRKGSGRAQTRQVSKEEILQLGLEEDPLAEVSIPAIEPEAVRKAWGTYEKRKRAYLS</sequence>
<feature type="compositionally biased region" description="Polar residues" evidence="8">
    <location>
        <begin position="934"/>
        <end position="943"/>
    </location>
</feature>
<dbReference type="SUPFAM" id="SSF57701">
    <property type="entry name" value="Zn2/Cys6 DNA-binding domain"/>
    <property type="match status" value="1"/>
</dbReference>
<dbReference type="GO" id="GO:0000981">
    <property type="term" value="F:DNA-binding transcription factor activity, RNA polymerase II-specific"/>
    <property type="evidence" value="ECO:0007669"/>
    <property type="project" value="InterPro"/>
</dbReference>
<evidence type="ECO:0000256" key="7">
    <source>
        <dbReference type="ARBA" id="ARBA00023242"/>
    </source>
</evidence>
<evidence type="ECO:0000313" key="11">
    <source>
        <dbReference type="Proteomes" id="UP001303115"/>
    </source>
</evidence>
<dbReference type="GO" id="GO:0005634">
    <property type="term" value="C:nucleus"/>
    <property type="evidence" value="ECO:0007669"/>
    <property type="project" value="UniProtKB-SubCell"/>
</dbReference>
<evidence type="ECO:0000256" key="6">
    <source>
        <dbReference type="ARBA" id="ARBA00023163"/>
    </source>
</evidence>
<feature type="compositionally biased region" description="Basic and acidic residues" evidence="8">
    <location>
        <begin position="743"/>
        <end position="756"/>
    </location>
</feature>
<feature type="compositionally biased region" description="Basic and acidic residues" evidence="8">
    <location>
        <begin position="121"/>
        <end position="133"/>
    </location>
</feature>
<feature type="compositionally biased region" description="Pro residues" evidence="8">
    <location>
        <begin position="150"/>
        <end position="162"/>
    </location>
</feature>
<organism evidence="10 11">
    <name type="scientific">Parachaetomium inaequale</name>
    <dbReference type="NCBI Taxonomy" id="2588326"/>
    <lineage>
        <taxon>Eukaryota</taxon>
        <taxon>Fungi</taxon>
        <taxon>Dikarya</taxon>
        <taxon>Ascomycota</taxon>
        <taxon>Pezizomycotina</taxon>
        <taxon>Sordariomycetes</taxon>
        <taxon>Sordariomycetidae</taxon>
        <taxon>Sordariales</taxon>
        <taxon>Chaetomiaceae</taxon>
        <taxon>Parachaetomium</taxon>
    </lineage>
</organism>
<dbReference type="InterPro" id="IPR036864">
    <property type="entry name" value="Zn2-C6_fun-type_DNA-bd_sf"/>
</dbReference>
<dbReference type="InterPro" id="IPR051615">
    <property type="entry name" value="Transcr_Regulatory_Elem"/>
</dbReference>
<evidence type="ECO:0000256" key="5">
    <source>
        <dbReference type="ARBA" id="ARBA00023125"/>
    </source>
</evidence>
<dbReference type="GO" id="GO:0006351">
    <property type="term" value="P:DNA-templated transcription"/>
    <property type="evidence" value="ECO:0007669"/>
    <property type="project" value="InterPro"/>
</dbReference>
<feature type="compositionally biased region" description="Polar residues" evidence="8">
    <location>
        <begin position="910"/>
        <end position="920"/>
    </location>
</feature>
<dbReference type="InterPro" id="IPR001138">
    <property type="entry name" value="Zn2Cys6_DnaBD"/>
</dbReference>
<keyword evidence="5" id="KW-0238">DNA-binding</keyword>
<dbReference type="InterPro" id="IPR007219">
    <property type="entry name" value="XnlR_reg_dom"/>
</dbReference>
<proteinExistence type="predicted"/>
<dbReference type="PANTHER" id="PTHR31313">
    <property type="entry name" value="TY1 ENHANCER ACTIVATOR"/>
    <property type="match status" value="1"/>
</dbReference>
<comment type="caution">
    <text evidence="10">The sequence shown here is derived from an EMBL/GenBank/DDBJ whole genome shotgun (WGS) entry which is preliminary data.</text>
</comment>
<keyword evidence="7" id="KW-0539">Nucleus</keyword>